<dbReference type="PANTHER" id="PTHR22916">
    <property type="entry name" value="GLYCOSYLTRANSFERASE"/>
    <property type="match status" value="1"/>
</dbReference>
<organism evidence="2 3">
    <name type="scientific">Bacteroides ovatus</name>
    <dbReference type="NCBI Taxonomy" id="28116"/>
    <lineage>
        <taxon>Bacteria</taxon>
        <taxon>Pseudomonadati</taxon>
        <taxon>Bacteroidota</taxon>
        <taxon>Bacteroidia</taxon>
        <taxon>Bacteroidales</taxon>
        <taxon>Bacteroidaceae</taxon>
        <taxon>Bacteroides</taxon>
    </lineage>
</organism>
<protein>
    <submittedName>
        <fullName evidence="2">Glycosyltransferase</fullName>
    </submittedName>
</protein>
<evidence type="ECO:0000313" key="2">
    <source>
        <dbReference type="EMBL" id="KAA3954746.1"/>
    </source>
</evidence>
<accession>A0A5M5C8P8</accession>
<dbReference type="Pfam" id="PF00535">
    <property type="entry name" value="Glycos_transf_2"/>
    <property type="match status" value="1"/>
</dbReference>
<keyword evidence="2" id="KW-0808">Transferase</keyword>
<dbReference type="Gene3D" id="3.90.550.10">
    <property type="entry name" value="Spore Coat Polysaccharide Biosynthesis Protein SpsA, Chain A"/>
    <property type="match status" value="1"/>
</dbReference>
<feature type="domain" description="Glycosyltransferase 2-like" evidence="1">
    <location>
        <begin position="4"/>
        <end position="129"/>
    </location>
</feature>
<gene>
    <name evidence="2" type="ORF">F3D71_01040</name>
</gene>
<proteinExistence type="predicted"/>
<dbReference type="CDD" id="cd06433">
    <property type="entry name" value="GT_2_WfgS_like"/>
    <property type="match status" value="1"/>
</dbReference>
<dbReference type="PANTHER" id="PTHR22916:SF3">
    <property type="entry name" value="UDP-GLCNAC:BETAGAL BETA-1,3-N-ACETYLGLUCOSAMINYLTRANSFERASE-LIKE PROTEIN 1"/>
    <property type="match status" value="1"/>
</dbReference>
<evidence type="ECO:0000313" key="3">
    <source>
        <dbReference type="Proteomes" id="UP000323717"/>
    </source>
</evidence>
<comment type="caution">
    <text evidence="2">The sequence shown here is derived from an EMBL/GenBank/DDBJ whole genome shotgun (WGS) entry which is preliminary data.</text>
</comment>
<dbReference type="InterPro" id="IPR001173">
    <property type="entry name" value="Glyco_trans_2-like"/>
</dbReference>
<dbReference type="InterPro" id="IPR029044">
    <property type="entry name" value="Nucleotide-diphossugar_trans"/>
</dbReference>
<dbReference type="AlphaFoldDB" id="A0A5M5C8P8"/>
<dbReference type="Proteomes" id="UP000323717">
    <property type="component" value="Unassembled WGS sequence"/>
</dbReference>
<dbReference type="EMBL" id="VWLE01000005">
    <property type="protein sequence ID" value="KAA3954746.1"/>
    <property type="molecule type" value="Genomic_DNA"/>
</dbReference>
<evidence type="ECO:0000259" key="1">
    <source>
        <dbReference type="Pfam" id="PF00535"/>
    </source>
</evidence>
<reference evidence="2 3" key="1">
    <citation type="journal article" date="2019" name="Nat. Med.">
        <title>A library of human gut bacterial isolates paired with longitudinal multiomics data enables mechanistic microbiome research.</title>
        <authorList>
            <person name="Poyet M."/>
            <person name="Groussin M."/>
            <person name="Gibbons S.M."/>
            <person name="Avila-Pacheco J."/>
            <person name="Jiang X."/>
            <person name="Kearney S.M."/>
            <person name="Perrotta A.R."/>
            <person name="Berdy B."/>
            <person name="Zhao S."/>
            <person name="Lieberman T.D."/>
            <person name="Swanson P.K."/>
            <person name="Smith M."/>
            <person name="Roesemann S."/>
            <person name="Alexander J.E."/>
            <person name="Rich S.A."/>
            <person name="Livny J."/>
            <person name="Vlamakis H."/>
            <person name="Clish C."/>
            <person name="Bullock K."/>
            <person name="Deik A."/>
            <person name="Scott J."/>
            <person name="Pierce K.A."/>
            <person name="Xavier R.J."/>
            <person name="Alm E.J."/>
        </authorList>
    </citation>
    <scope>NUCLEOTIDE SEQUENCE [LARGE SCALE GENOMIC DNA]</scope>
    <source>
        <strain evidence="2 3">BIOML-A163</strain>
    </source>
</reference>
<sequence>MKISVITVTFNSSNTVRDTIESVFLQTHKDIEYIIIDGGSKDNTIDIVREYEAQYKGRLRWISEYDRGIYDAMNKGIAMATGDIVGILNSDDFYTSPDVLAMIAKVMSDTNLDAVYGDVHYVSSSNLSKCVRYYTSRPFHRSWMRFGFMPAHPSFYCRRSVYEKFGTFDLSYKVAADFENLLRLIFIHHIRTRYIAKDFVTMRIGGVSSSGFRSHRQIMRDHLRALKQNRVFSNPLFLCMRYPYKVCEIVVTKINNIFRYK</sequence>
<name>A0A5M5C8P8_BACOV</name>
<dbReference type="GO" id="GO:0016758">
    <property type="term" value="F:hexosyltransferase activity"/>
    <property type="evidence" value="ECO:0007669"/>
    <property type="project" value="UniProtKB-ARBA"/>
</dbReference>
<dbReference type="SUPFAM" id="SSF53448">
    <property type="entry name" value="Nucleotide-diphospho-sugar transferases"/>
    <property type="match status" value="1"/>
</dbReference>